<dbReference type="InterPro" id="IPR012340">
    <property type="entry name" value="NA-bd_OB-fold"/>
</dbReference>
<evidence type="ECO:0008006" key="3">
    <source>
        <dbReference type="Google" id="ProtNLM"/>
    </source>
</evidence>
<dbReference type="EMBL" id="PKMF04000969">
    <property type="protein sequence ID" value="KAK7815938.1"/>
    <property type="molecule type" value="Genomic_DNA"/>
</dbReference>
<reference evidence="1 2" key="1">
    <citation type="journal article" date="2018" name="Sci. Data">
        <title>The draft genome sequence of cork oak.</title>
        <authorList>
            <person name="Ramos A.M."/>
            <person name="Usie A."/>
            <person name="Barbosa P."/>
            <person name="Barros P.M."/>
            <person name="Capote T."/>
            <person name="Chaves I."/>
            <person name="Simoes F."/>
            <person name="Abreu I."/>
            <person name="Carrasquinho I."/>
            <person name="Faro C."/>
            <person name="Guimaraes J.B."/>
            <person name="Mendonca D."/>
            <person name="Nobrega F."/>
            <person name="Rodrigues L."/>
            <person name="Saibo N.J.M."/>
            <person name="Varela M.C."/>
            <person name="Egas C."/>
            <person name="Matos J."/>
            <person name="Miguel C.M."/>
            <person name="Oliveira M.M."/>
            <person name="Ricardo C.P."/>
            <person name="Goncalves S."/>
        </authorList>
    </citation>
    <scope>NUCLEOTIDE SEQUENCE [LARGE SCALE GENOMIC DNA]</scope>
    <source>
        <strain evidence="2">cv. HL8</strain>
    </source>
</reference>
<accession>A0AAW0IP39</accession>
<sequence>MVRQLQQNGMLPNPKEHKMKMYIIQLKVEDSSRMATFILFDSKAKKLLNISPKDLLNKSLE</sequence>
<comment type="caution">
    <text evidence="1">The sequence shown here is derived from an EMBL/GenBank/DDBJ whole genome shotgun (WGS) entry which is preliminary data.</text>
</comment>
<evidence type="ECO:0000313" key="1">
    <source>
        <dbReference type="EMBL" id="KAK7815938.1"/>
    </source>
</evidence>
<keyword evidence="2" id="KW-1185">Reference proteome</keyword>
<dbReference type="AlphaFoldDB" id="A0AAW0IP39"/>
<evidence type="ECO:0000313" key="2">
    <source>
        <dbReference type="Proteomes" id="UP000237347"/>
    </source>
</evidence>
<gene>
    <name evidence="1" type="ORF">CFP56_000938</name>
</gene>
<dbReference type="Gene3D" id="2.40.50.140">
    <property type="entry name" value="Nucleic acid-binding proteins"/>
    <property type="match status" value="1"/>
</dbReference>
<feature type="non-terminal residue" evidence="1">
    <location>
        <position position="61"/>
    </location>
</feature>
<protein>
    <recommendedName>
        <fullName evidence="3">Replication factor A C-terminal domain-containing protein</fullName>
    </recommendedName>
</protein>
<proteinExistence type="predicted"/>
<dbReference type="Proteomes" id="UP000237347">
    <property type="component" value="Unassembled WGS sequence"/>
</dbReference>
<name>A0AAW0IP39_QUESU</name>
<organism evidence="1 2">
    <name type="scientific">Quercus suber</name>
    <name type="common">Cork oak</name>
    <dbReference type="NCBI Taxonomy" id="58331"/>
    <lineage>
        <taxon>Eukaryota</taxon>
        <taxon>Viridiplantae</taxon>
        <taxon>Streptophyta</taxon>
        <taxon>Embryophyta</taxon>
        <taxon>Tracheophyta</taxon>
        <taxon>Spermatophyta</taxon>
        <taxon>Magnoliopsida</taxon>
        <taxon>eudicotyledons</taxon>
        <taxon>Gunneridae</taxon>
        <taxon>Pentapetalae</taxon>
        <taxon>rosids</taxon>
        <taxon>fabids</taxon>
        <taxon>Fagales</taxon>
        <taxon>Fagaceae</taxon>
        <taxon>Quercus</taxon>
    </lineage>
</organism>